<feature type="region of interest" description="Disordered" evidence="1">
    <location>
        <begin position="54"/>
        <end position="79"/>
    </location>
</feature>
<evidence type="ECO:0000313" key="4">
    <source>
        <dbReference type="Proteomes" id="UP000554482"/>
    </source>
</evidence>
<feature type="domain" description="Myb-like" evidence="2">
    <location>
        <begin position="74"/>
        <end position="138"/>
    </location>
</feature>
<dbReference type="OrthoDB" id="1728727at2759"/>
<protein>
    <submittedName>
        <fullName evidence="3">Ribonuclease j</fullName>
    </submittedName>
</protein>
<evidence type="ECO:0000256" key="1">
    <source>
        <dbReference type="SAM" id="MobiDB-lite"/>
    </source>
</evidence>
<dbReference type="InterPro" id="IPR044822">
    <property type="entry name" value="Myb_DNA-bind_4"/>
</dbReference>
<dbReference type="AlphaFoldDB" id="A0A7J6VIQ3"/>
<comment type="caution">
    <text evidence="3">The sequence shown here is derived from an EMBL/GenBank/DDBJ whole genome shotgun (WGS) entry which is preliminary data.</text>
</comment>
<evidence type="ECO:0000259" key="2">
    <source>
        <dbReference type="PROSITE" id="PS50090"/>
    </source>
</evidence>
<dbReference type="SUPFAM" id="SSF46689">
    <property type="entry name" value="Homeodomain-like"/>
    <property type="match status" value="1"/>
</dbReference>
<gene>
    <name evidence="3" type="ORF">FRX31_025823</name>
</gene>
<dbReference type="Pfam" id="PF13837">
    <property type="entry name" value="Myb_DNA-bind_4"/>
    <property type="match status" value="1"/>
</dbReference>
<dbReference type="PANTHER" id="PTHR43694:SF1">
    <property type="entry name" value="RIBONUCLEASE J"/>
    <property type="match status" value="1"/>
</dbReference>
<evidence type="ECO:0000313" key="3">
    <source>
        <dbReference type="EMBL" id="KAF5184591.1"/>
    </source>
</evidence>
<dbReference type="Proteomes" id="UP000554482">
    <property type="component" value="Unassembled WGS sequence"/>
</dbReference>
<dbReference type="CDD" id="cd12203">
    <property type="entry name" value="GT1"/>
    <property type="match status" value="1"/>
</dbReference>
<keyword evidence="4" id="KW-1185">Reference proteome</keyword>
<name>A0A7J6VIQ3_THATH</name>
<dbReference type="Gene3D" id="1.10.10.60">
    <property type="entry name" value="Homeodomain-like"/>
    <property type="match status" value="1"/>
</dbReference>
<reference evidence="3 4" key="1">
    <citation type="submission" date="2020-06" db="EMBL/GenBank/DDBJ databases">
        <title>Transcriptomic and genomic resources for Thalictrum thalictroides and T. hernandezii: Facilitating candidate gene discovery in an emerging model plant lineage.</title>
        <authorList>
            <person name="Arias T."/>
            <person name="Riano-Pachon D.M."/>
            <person name="Di Stilio V.S."/>
        </authorList>
    </citation>
    <scope>NUCLEOTIDE SEQUENCE [LARGE SCALE GENOMIC DNA]</scope>
    <source>
        <strain evidence="4">cv. WT478/WT964</strain>
        <tissue evidence="3">Leaves</tissue>
    </source>
</reference>
<proteinExistence type="predicted"/>
<dbReference type="EMBL" id="JABWDY010031887">
    <property type="protein sequence ID" value="KAF5184591.1"/>
    <property type="molecule type" value="Genomic_DNA"/>
</dbReference>
<feature type="compositionally biased region" description="Low complexity" evidence="1">
    <location>
        <begin position="66"/>
        <end position="75"/>
    </location>
</feature>
<sequence>MAIASSEVVDPSLSSVEHSLDGCWKTFQVSSPVEPLMKYQNGSTEKIRMELAKDVSGSRIVEPDNSSSSQEASSQPVKRNKWKVEEVKKLIQMRGEMDERFQVVRGRMVLWEEISENLLCHGINRSSGQCKSLWTSLIQKYEQERRNGMKNRSWLYYDEMEKILSTHEAT</sequence>
<accession>A0A7J6VIQ3</accession>
<dbReference type="InterPro" id="IPR001005">
    <property type="entry name" value="SANT/Myb"/>
</dbReference>
<dbReference type="InterPro" id="IPR009057">
    <property type="entry name" value="Homeodomain-like_sf"/>
</dbReference>
<dbReference type="PANTHER" id="PTHR43694">
    <property type="entry name" value="RIBONUCLEASE J"/>
    <property type="match status" value="1"/>
</dbReference>
<organism evidence="3 4">
    <name type="scientific">Thalictrum thalictroides</name>
    <name type="common">Rue-anemone</name>
    <name type="synonym">Anemone thalictroides</name>
    <dbReference type="NCBI Taxonomy" id="46969"/>
    <lineage>
        <taxon>Eukaryota</taxon>
        <taxon>Viridiplantae</taxon>
        <taxon>Streptophyta</taxon>
        <taxon>Embryophyta</taxon>
        <taxon>Tracheophyta</taxon>
        <taxon>Spermatophyta</taxon>
        <taxon>Magnoliopsida</taxon>
        <taxon>Ranunculales</taxon>
        <taxon>Ranunculaceae</taxon>
        <taxon>Thalictroideae</taxon>
        <taxon>Thalictrum</taxon>
    </lineage>
</organism>
<dbReference type="PROSITE" id="PS50090">
    <property type="entry name" value="MYB_LIKE"/>
    <property type="match status" value="1"/>
</dbReference>
<dbReference type="SMART" id="SM00717">
    <property type="entry name" value="SANT"/>
    <property type="match status" value="1"/>
</dbReference>